<dbReference type="Pfam" id="PF00514">
    <property type="entry name" value="Arm"/>
    <property type="match status" value="1"/>
</dbReference>
<dbReference type="PANTHER" id="PTHR22895">
    <property type="entry name" value="ARMADILLO REPEAT-CONTAINING PROTEIN 6"/>
    <property type="match status" value="1"/>
</dbReference>
<sequence length="457" mass="50951">MVRVINQQTFDDVVKENMEEFGMAVDEAIEEAIQQFEAQGVDLSNVVKSVAMAEGKDPLVLCIKQLQDLLKLNSSSPLNVAGLLNQLREDCDKDLARRVLAGKEAAYPTVLDVLDKFSTDDSTVILCLQALISLMNGFPDLLDKRGVKTITMYLSTTKNVEVLQHVLRWARICCVNHEQNRQLIMDEGVITALKSLTEGDMPILLPNLCGLMRSLTLDDDVRADVSKAHVHASTLAVEVLCPLTNLLAKYKNDRTLVLELLLTINSLIVRNEFCAKVEEAGGIKFAIDVLTEYPDNERIVCNSLMLLKGLAGNDDVKQKIMQTETPSLVMLALSRHQKSHMVCNAGLSCVTILSLRSQENSKIFVEQGAPEIILQVMKIHSKDMKVQRNCCWAIRNIVARSPGLRDPFLKLGAEELINAARRQHKNIDYDGKSALRDLGCKVDFNEQWKGKRNQVVA</sequence>
<dbReference type="PANTHER" id="PTHR22895:SF0">
    <property type="entry name" value="ARMADILLO REPEAT-CONTAINING PROTEIN 6"/>
    <property type="match status" value="1"/>
</dbReference>
<organism evidence="2">
    <name type="scientific">Cuerna arida</name>
    <dbReference type="NCBI Taxonomy" id="1464854"/>
    <lineage>
        <taxon>Eukaryota</taxon>
        <taxon>Metazoa</taxon>
        <taxon>Ecdysozoa</taxon>
        <taxon>Arthropoda</taxon>
        <taxon>Hexapoda</taxon>
        <taxon>Insecta</taxon>
        <taxon>Pterygota</taxon>
        <taxon>Neoptera</taxon>
        <taxon>Paraneoptera</taxon>
        <taxon>Hemiptera</taxon>
        <taxon>Auchenorrhyncha</taxon>
        <taxon>Membracoidea</taxon>
        <taxon>Cicadellidae</taxon>
        <taxon>Cicadellinae</taxon>
        <taxon>Proconiini</taxon>
        <taxon>Cuerna</taxon>
    </lineage>
</organism>
<protein>
    <recommendedName>
        <fullName evidence="3">Armadillo repeat-containing protein 6</fullName>
    </recommendedName>
</protein>
<dbReference type="SMART" id="SM00185">
    <property type="entry name" value="ARM"/>
    <property type="match status" value="2"/>
</dbReference>
<accession>A0A1B6GV47</accession>
<keyword evidence="1" id="KW-0677">Repeat</keyword>
<gene>
    <name evidence="2" type="ORF">g.28101</name>
</gene>
<evidence type="ECO:0000313" key="2">
    <source>
        <dbReference type="EMBL" id="JAS66320.1"/>
    </source>
</evidence>
<dbReference type="SUPFAM" id="SSF48371">
    <property type="entry name" value="ARM repeat"/>
    <property type="match status" value="1"/>
</dbReference>
<name>A0A1B6GV47_9HEMI</name>
<evidence type="ECO:0008006" key="3">
    <source>
        <dbReference type="Google" id="ProtNLM"/>
    </source>
</evidence>
<evidence type="ECO:0000256" key="1">
    <source>
        <dbReference type="ARBA" id="ARBA00022737"/>
    </source>
</evidence>
<dbReference type="InterPro" id="IPR011989">
    <property type="entry name" value="ARM-like"/>
</dbReference>
<reference evidence="2" key="1">
    <citation type="submission" date="2015-11" db="EMBL/GenBank/DDBJ databases">
        <title>De novo transcriptome assembly of four potential Pierce s Disease insect vectors from Arizona vineyards.</title>
        <authorList>
            <person name="Tassone E.E."/>
        </authorList>
    </citation>
    <scope>NUCLEOTIDE SEQUENCE</scope>
</reference>
<proteinExistence type="predicted"/>
<dbReference type="Gene3D" id="1.25.10.10">
    <property type="entry name" value="Leucine-rich Repeat Variant"/>
    <property type="match status" value="1"/>
</dbReference>
<dbReference type="AlphaFoldDB" id="A0A1B6GV47"/>
<dbReference type="EMBL" id="GECZ01003449">
    <property type="protein sequence ID" value="JAS66320.1"/>
    <property type="molecule type" value="Transcribed_RNA"/>
</dbReference>
<dbReference type="InterPro" id="IPR016024">
    <property type="entry name" value="ARM-type_fold"/>
</dbReference>
<dbReference type="GO" id="GO:0002244">
    <property type="term" value="P:hematopoietic progenitor cell differentiation"/>
    <property type="evidence" value="ECO:0007669"/>
    <property type="project" value="TreeGrafter"/>
</dbReference>
<dbReference type="InterPro" id="IPR000225">
    <property type="entry name" value="Armadillo"/>
</dbReference>